<dbReference type="FunFam" id="1.10.1200.10:FF:000016">
    <property type="entry name" value="Non-ribosomal peptide synthase"/>
    <property type="match status" value="1"/>
</dbReference>
<evidence type="ECO:0000256" key="4">
    <source>
        <dbReference type="ARBA" id="ARBA00016743"/>
    </source>
</evidence>
<keyword evidence="12" id="KW-1185">Reference proteome</keyword>
<accession>A0A1V2TLY5</accession>
<dbReference type="InterPro" id="IPR001242">
    <property type="entry name" value="Condensation_dom"/>
</dbReference>
<sequence length="1185" mass="127398">METAQRPQNSAEVGKDEIRAAVAAQLGLTVDDIADDVDLIQLGLDSIRTMKLAGSWRKRGLDVNFAQLAAEPTVGAWHEMLGGTGTGISEPNRGDQGADGTGNSTAATSSAADGDNVLSPAADAEFEPFPLAGMQHAYWIGRSDEQELGGVAAHLYVEFDGGSIDPDRLERAVEQLVAAHPMLRTRFLSDGTQQTMHAPGRPVFTVVDLREHSAAAADAALEELRERKTHQRLAIEDGQVVDITLTLRGPESTRLHLDVDMLAGDAMSYRVLISDLADLYHGATLPEPGYSYRRYRTERQTDTEARRRDREWWQQRLPELPGAPELPTVPVADRAEPHRTVRYNHWLEPEAKQRLLAAAHERGITPAMALAAVFAETIGGWSAQSRFLLNIPLFQREPVHSDIDRVIGDFTSSIMLDVDVTENLSVADRARALQRSMHDSGAHTAYSGLEVLRDLGRHRGEPVLAPVVYTSALNLGELFADRVTETFGEPVWIISQGPQVLLDAQVTEVRGGLLLNWDVRESAFPQGLIDAMFARYTEVIQRLGEGEAGWDAEAAVRLPAAQAATRAAINATDGPVSGRCLHQGFFDHAATTPDAPAVVWGLNGEGLWTYGELAAQALAVAGALRAAGVRPADTVAVQLPKGPDQILAVLGVLAAGAAYVPIGFDQPVGRRADILRTGEVRVALTVAAAEMGEAVTCIPIDTAREHPQPLTAPVYPDTEEIAYIIFTSGSTGVPKGVDVPHRGAMNTIDAVNDWFSVGSSDRVLALSALEFDASVYDIFGMFSVGGSLVALDPQQRGEATTWVELLRRHRVTILNCVPSMLDMILEIGGDQLGDSLRAVTLGGDWVGADLARRLAHQIPGCRFSGLGGATETSIHNTICEVVGEPPEHWATVPFGVPLRNVRCRVVSPAGRDCPDWVPGEFWVGGANVAAGYRNDPERTAERFVEYEGLRWYRTGDMARYWPDGTIEFLGRADHQVQIRGYRVELGEVESALRTVPGVRHAVAAVVGAGAPKLVAAVSGDPGGIGDITTAVADLLPGYMIPTRIELLARMPLTANGKLDRRAVIALLEPGSAATEDLAPRNDVEAALAAIITEVLDTDTIGIHDDFFSLGGDSVLATTVIARVREWLDVDHALVADIFATRTVAALAALLTERETAAGRAGRLSTVARLYLDVAAMSDEEVMAEA</sequence>
<keyword evidence="6" id="KW-0597">Phosphoprotein</keyword>
<dbReference type="PROSITE" id="PS00455">
    <property type="entry name" value="AMP_BINDING"/>
    <property type="match status" value="1"/>
</dbReference>
<dbReference type="FunFam" id="3.30.559.10:FF:000023">
    <property type="entry name" value="Non-ribosomal peptide synthetase"/>
    <property type="match status" value="1"/>
</dbReference>
<dbReference type="InterPro" id="IPR020806">
    <property type="entry name" value="PKS_PP-bd"/>
</dbReference>
<dbReference type="FunFam" id="3.30.559.30:FF:000006">
    <property type="entry name" value="Yersiniabactin polyketide/non-ribosomal peptide synthetase"/>
    <property type="match status" value="1"/>
</dbReference>
<dbReference type="NCBIfam" id="TIGR01733">
    <property type="entry name" value="AA-adenyl-dom"/>
    <property type="match status" value="1"/>
</dbReference>
<evidence type="ECO:0000256" key="6">
    <source>
        <dbReference type="ARBA" id="ARBA00022553"/>
    </source>
</evidence>
<dbReference type="OrthoDB" id="2472181at2"/>
<dbReference type="Gene3D" id="1.10.1200.10">
    <property type="entry name" value="ACP-like"/>
    <property type="match status" value="1"/>
</dbReference>
<dbReference type="GO" id="GO:0044550">
    <property type="term" value="P:secondary metabolite biosynthetic process"/>
    <property type="evidence" value="ECO:0007669"/>
    <property type="project" value="TreeGrafter"/>
</dbReference>
<evidence type="ECO:0000313" key="11">
    <source>
        <dbReference type="EMBL" id="ONM50498.1"/>
    </source>
</evidence>
<keyword evidence="7" id="KW-0436">Ligase</keyword>
<dbReference type="InterPro" id="IPR045851">
    <property type="entry name" value="AMP-bd_C_sf"/>
</dbReference>
<evidence type="ECO:0000256" key="8">
    <source>
        <dbReference type="ARBA" id="ARBA00033440"/>
    </source>
</evidence>
<dbReference type="PANTHER" id="PTHR45527">
    <property type="entry name" value="NONRIBOSOMAL PEPTIDE SYNTHETASE"/>
    <property type="match status" value="1"/>
</dbReference>
<dbReference type="Gene3D" id="3.30.300.30">
    <property type="match status" value="1"/>
</dbReference>
<protein>
    <recommendedName>
        <fullName evidence="4">Phenyloxazoline synthase MbtB</fullName>
    </recommendedName>
    <alternativeName>
        <fullName evidence="8">Mycobactin synthetase protein B</fullName>
    </alternativeName>
</protein>
<dbReference type="PROSITE" id="PS50075">
    <property type="entry name" value="CARRIER"/>
    <property type="match status" value="2"/>
</dbReference>
<dbReference type="InterPro" id="IPR009081">
    <property type="entry name" value="PP-bd_ACP"/>
</dbReference>
<feature type="compositionally biased region" description="Low complexity" evidence="9">
    <location>
        <begin position="101"/>
        <end position="116"/>
    </location>
</feature>
<name>A0A1V2TLY5_9NOCA</name>
<evidence type="ECO:0000256" key="1">
    <source>
        <dbReference type="ARBA" id="ARBA00001957"/>
    </source>
</evidence>
<dbReference type="FunFam" id="3.40.50.12780:FF:000012">
    <property type="entry name" value="Non-ribosomal peptide synthetase"/>
    <property type="match status" value="1"/>
</dbReference>
<dbReference type="PANTHER" id="PTHR45527:SF10">
    <property type="entry name" value="PYOCHELIN SYNTHASE PCHF"/>
    <property type="match status" value="1"/>
</dbReference>
<feature type="region of interest" description="Disordered" evidence="9">
    <location>
        <begin position="81"/>
        <end position="118"/>
    </location>
</feature>
<evidence type="ECO:0000259" key="10">
    <source>
        <dbReference type="PROSITE" id="PS50075"/>
    </source>
</evidence>
<dbReference type="Gene3D" id="3.40.50.1820">
    <property type="entry name" value="alpha/beta hydrolase"/>
    <property type="match status" value="1"/>
</dbReference>
<evidence type="ECO:0000256" key="9">
    <source>
        <dbReference type="SAM" id="MobiDB-lite"/>
    </source>
</evidence>
<organism evidence="11 12">
    <name type="scientific">Nocardia donostiensis</name>
    <dbReference type="NCBI Taxonomy" id="1538463"/>
    <lineage>
        <taxon>Bacteria</taxon>
        <taxon>Bacillati</taxon>
        <taxon>Actinomycetota</taxon>
        <taxon>Actinomycetes</taxon>
        <taxon>Mycobacteriales</taxon>
        <taxon>Nocardiaceae</taxon>
        <taxon>Nocardia</taxon>
    </lineage>
</organism>
<dbReference type="STRING" id="1538463.B0T36_01305"/>
<dbReference type="InterPro" id="IPR010071">
    <property type="entry name" value="AA_adenyl_dom"/>
</dbReference>
<dbReference type="SMART" id="SM00823">
    <property type="entry name" value="PKS_PP"/>
    <property type="match status" value="2"/>
</dbReference>
<comment type="cofactor">
    <cofactor evidence="1">
        <name>pantetheine 4'-phosphate</name>
        <dbReference type="ChEBI" id="CHEBI:47942"/>
    </cofactor>
</comment>
<dbReference type="InterPro" id="IPR036736">
    <property type="entry name" value="ACP-like_sf"/>
</dbReference>
<dbReference type="InterPro" id="IPR057737">
    <property type="entry name" value="Condensation_MtbB-like"/>
</dbReference>
<dbReference type="InterPro" id="IPR029058">
    <property type="entry name" value="AB_hydrolase_fold"/>
</dbReference>
<dbReference type="RefSeq" id="WP_077114374.1">
    <property type="nucleotide sequence ID" value="NZ_MUKP01000026.1"/>
</dbReference>
<feature type="domain" description="Carrier" evidence="10">
    <location>
        <begin position="12"/>
        <end position="85"/>
    </location>
</feature>
<proteinExistence type="inferred from homology"/>
<dbReference type="Gene3D" id="3.40.50.12780">
    <property type="entry name" value="N-terminal domain of ligase-like"/>
    <property type="match status" value="1"/>
</dbReference>
<dbReference type="Pfam" id="PF13193">
    <property type="entry name" value="AMP-binding_C"/>
    <property type="match status" value="1"/>
</dbReference>
<dbReference type="InterPro" id="IPR023213">
    <property type="entry name" value="CAT-like_dom_sf"/>
</dbReference>
<dbReference type="GO" id="GO:0043041">
    <property type="term" value="P:amino acid activation for nonribosomal peptide biosynthetic process"/>
    <property type="evidence" value="ECO:0007669"/>
    <property type="project" value="TreeGrafter"/>
</dbReference>
<reference evidence="11 12" key="1">
    <citation type="journal article" date="2016" name="Antonie Van Leeuwenhoek">
        <title>Nocardia donostiensis sp. nov., isolated from human respiratory specimens.</title>
        <authorList>
            <person name="Ercibengoa M."/>
            <person name="Bell M."/>
            <person name="Marimon J.M."/>
            <person name="Humrighouse B."/>
            <person name="Klenk H.P."/>
            <person name="Potter G."/>
            <person name="Perez-Trallero E."/>
        </authorList>
    </citation>
    <scope>NUCLEOTIDE SEQUENCE [LARGE SCALE GENOMIC DNA]</scope>
    <source>
        <strain evidence="11 12">X1655</strain>
    </source>
</reference>
<dbReference type="InterPro" id="IPR000873">
    <property type="entry name" value="AMP-dep_synth/lig_dom"/>
</dbReference>
<evidence type="ECO:0000313" key="12">
    <source>
        <dbReference type="Proteomes" id="UP000188836"/>
    </source>
</evidence>
<dbReference type="Pfam" id="PF00501">
    <property type="entry name" value="AMP-binding"/>
    <property type="match status" value="1"/>
</dbReference>
<dbReference type="Pfam" id="PF00668">
    <property type="entry name" value="Condensation"/>
    <property type="match status" value="1"/>
</dbReference>
<evidence type="ECO:0000256" key="7">
    <source>
        <dbReference type="ARBA" id="ARBA00022598"/>
    </source>
</evidence>
<dbReference type="PROSITE" id="PS00012">
    <property type="entry name" value="PHOSPHOPANTETHEINE"/>
    <property type="match status" value="1"/>
</dbReference>
<dbReference type="InterPro" id="IPR042099">
    <property type="entry name" value="ANL_N_sf"/>
</dbReference>
<dbReference type="InterPro" id="IPR025110">
    <property type="entry name" value="AMP-bd_C"/>
</dbReference>
<dbReference type="SUPFAM" id="SSF47336">
    <property type="entry name" value="ACP-like"/>
    <property type="match status" value="2"/>
</dbReference>
<evidence type="ECO:0000256" key="2">
    <source>
        <dbReference type="ARBA" id="ARBA00005102"/>
    </source>
</evidence>
<comment type="similarity">
    <text evidence="3">Belongs to the ATP-dependent AMP-binding enzyme family. MbtB subfamily.</text>
</comment>
<evidence type="ECO:0000256" key="3">
    <source>
        <dbReference type="ARBA" id="ARBA00007380"/>
    </source>
</evidence>
<keyword evidence="5" id="KW-0596">Phosphopantetheine</keyword>
<dbReference type="Pfam" id="PF00550">
    <property type="entry name" value="PP-binding"/>
    <property type="match status" value="2"/>
</dbReference>
<dbReference type="GO" id="GO:0000036">
    <property type="term" value="F:acyl carrier activity"/>
    <property type="evidence" value="ECO:0007669"/>
    <property type="project" value="TreeGrafter"/>
</dbReference>
<dbReference type="InterPro" id="IPR020845">
    <property type="entry name" value="AMP-binding_CS"/>
</dbReference>
<dbReference type="CDD" id="cd19535">
    <property type="entry name" value="Cyc_NRPS"/>
    <property type="match status" value="1"/>
</dbReference>
<comment type="caution">
    <text evidence="11">The sequence shown here is derived from an EMBL/GenBank/DDBJ whole genome shotgun (WGS) entry which is preliminary data.</text>
</comment>
<gene>
    <name evidence="11" type="ORF">B0T46_00845</name>
</gene>
<evidence type="ECO:0000256" key="5">
    <source>
        <dbReference type="ARBA" id="ARBA00022450"/>
    </source>
</evidence>
<dbReference type="GO" id="GO:0031177">
    <property type="term" value="F:phosphopantetheine binding"/>
    <property type="evidence" value="ECO:0007669"/>
    <property type="project" value="InterPro"/>
</dbReference>
<dbReference type="Gene3D" id="3.30.559.30">
    <property type="entry name" value="Nonribosomal peptide synthetase, condensation domain"/>
    <property type="match status" value="1"/>
</dbReference>
<dbReference type="InterPro" id="IPR006162">
    <property type="entry name" value="Ppantetheine_attach_site"/>
</dbReference>
<dbReference type="GO" id="GO:0005737">
    <property type="term" value="C:cytoplasm"/>
    <property type="evidence" value="ECO:0007669"/>
    <property type="project" value="TreeGrafter"/>
</dbReference>
<dbReference type="GO" id="GO:0016874">
    <property type="term" value="F:ligase activity"/>
    <property type="evidence" value="ECO:0007669"/>
    <property type="project" value="UniProtKB-KW"/>
</dbReference>
<dbReference type="Gene3D" id="3.30.559.10">
    <property type="entry name" value="Chloramphenicol acetyltransferase-like domain"/>
    <property type="match status" value="1"/>
</dbReference>
<dbReference type="Proteomes" id="UP000188836">
    <property type="component" value="Unassembled WGS sequence"/>
</dbReference>
<dbReference type="UniPathway" id="UPA00011"/>
<comment type="pathway">
    <text evidence="2">Siderophore biosynthesis; mycobactin biosynthesis.</text>
</comment>
<dbReference type="AlphaFoldDB" id="A0A1V2TLY5"/>
<dbReference type="EMBL" id="MUMY01000001">
    <property type="protein sequence ID" value="ONM50498.1"/>
    <property type="molecule type" value="Genomic_DNA"/>
</dbReference>
<dbReference type="SUPFAM" id="SSF56801">
    <property type="entry name" value="Acetyl-CoA synthetase-like"/>
    <property type="match status" value="1"/>
</dbReference>
<feature type="domain" description="Carrier" evidence="10">
    <location>
        <begin position="1078"/>
        <end position="1154"/>
    </location>
</feature>
<dbReference type="SUPFAM" id="SSF52777">
    <property type="entry name" value="CoA-dependent acyltransferases"/>
    <property type="match status" value="2"/>
</dbReference>